<feature type="region of interest" description="Disordered" evidence="10">
    <location>
        <begin position="19"/>
        <end position="62"/>
    </location>
</feature>
<evidence type="ECO:0000256" key="5">
    <source>
        <dbReference type="ARBA" id="ARBA00022490"/>
    </source>
</evidence>
<sequence>MNTVIPNNPMSAPHLLVNRRLSPSRSDPYNTPTMGGRKRKASEEPDHDRMSTSPSASPSFANRQIAAPGLHRSIKRIRTNASGGRPLPLPRLLETLSPDDMRQLIQNICDQHPDLHHEVVTKAPRPSVESSLSVLATYEDAFRKAFPLGNRPTSDYTYNRVRQHMLQLIEALRDFTPYYLPPQEMQTTVSLAFLDAATNIIHRLPEWDTFQNQRYKLDAYDEISKAWALVIREALKRAGGFHLQMGGWDQKLVDHSNRSGGKLEEAVHELKGPLGFGQPPPPPVGTPVTVGGMSAEERASLRQQLLAGTYGPELGVRPGGW</sequence>
<keyword evidence="7 9" id="KW-0539">Nucleus</keyword>
<evidence type="ECO:0000256" key="8">
    <source>
        <dbReference type="ARBA" id="ARBA00025651"/>
    </source>
</evidence>
<keyword evidence="12" id="KW-1185">Reference proteome</keyword>
<dbReference type="EMBL" id="MU003822">
    <property type="protein sequence ID" value="KAF2718617.1"/>
    <property type="molecule type" value="Genomic_DNA"/>
</dbReference>
<dbReference type="AlphaFoldDB" id="A0A9P4UK31"/>
<feature type="compositionally biased region" description="Polar residues" evidence="10">
    <location>
        <begin position="21"/>
        <end position="33"/>
    </location>
</feature>
<comment type="subunit">
    <text evidence="2 9">Binds the proteasome.</text>
</comment>
<dbReference type="GO" id="GO:0031965">
    <property type="term" value="C:nuclear membrane"/>
    <property type="evidence" value="ECO:0007669"/>
    <property type="project" value="TreeGrafter"/>
</dbReference>
<dbReference type="OrthoDB" id="10061064at2759"/>
<comment type="caution">
    <text evidence="11">The sequence shown here is derived from an EMBL/GenBank/DDBJ whole genome shotgun (WGS) entry which is preliminary data.</text>
</comment>
<accession>A0A9P4UK31</accession>
<dbReference type="Pfam" id="PF08559">
    <property type="entry name" value="Cut8"/>
    <property type="match status" value="1"/>
</dbReference>
<protein>
    <recommendedName>
        <fullName evidence="3 9">Tethering factor for nuclear proteasome STS1</fullName>
    </recommendedName>
</protein>
<dbReference type="InterPro" id="IPR038422">
    <property type="entry name" value="Cut8/Sts1_sf"/>
</dbReference>
<dbReference type="Gene3D" id="1.20.58.1590">
    <property type="entry name" value="Tethering factor for nuclear proteasome Cut8/Sts1"/>
    <property type="match status" value="1"/>
</dbReference>
<comment type="function">
    <text evidence="8 9">Involved in ubiquitin-mediated protein degradation. Regulatory factor in the ubiquitin/proteasome pathway that controls the turnover of proteasome substrates. Targets proteasomes to the nucleus and facilitates the degradation of nuclear proteins.</text>
</comment>
<dbReference type="GO" id="GO:0031144">
    <property type="term" value="P:proteasome localization"/>
    <property type="evidence" value="ECO:0007669"/>
    <property type="project" value="UniProtKB-UniRule"/>
</dbReference>
<evidence type="ECO:0000256" key="3">
    <source>
        <dbReference type="ARBA" id="ARBA00016204"/>
    </source>
</evidence>
<dbReference type="FunFam" id="1.20.58.1590:FF:000001">
    <property type="entry name" value="Tethering factor for nuclear proteasome STS1"/>
    <property type="match status" value="1"/>
</dbReference>
<evidence type="ECO:0000256" key="2">
    <source>
        <dbReference type="ARBA" id="ARBA00011464"/>
    </source>
</evidence>
<keyword evidence="5 9" id="KW-0963">Cytoplasm</keyword>
<comment type="similarity">
    <text evidence="1 9">Belongs to the cut8/STS1 family.</text>
</comment>
<keyword evidence="4 9" id="KW-0813">Transport</keyword>
<evidence type="ECO:0000256" key="10">
    <source>
        <dbReference type="SAM" id="MobiDB-lite"/>
    </source>
</evidence>
<evidence type="ECO:0000256" key="9">
    <source>
        <dbReference type="RuleBase" id="RU368013"/>
    </source>
</evidence>
<evidence type="ECO:0000256" key="1">
    <source>
        <dbReference type="ARBA" id="ARBA00006199"/>
    </source>
</evidence>
<dbReference type="Proteomes" id="UP000799441">
    <property type="component" value="Unassembled WGS sequence"/>
</dbReference>
<keyword evidence="6 9" id="KW-0653">Protein transport</keyword>
<comment type="subcellular location">
    <subcellularLocation>
        <location evidence="9">Cytoplasm</location>
    </subcellularLocation>
    <subcellularLocation>
        <location evidence="9">Nucleus</location>
    </subcellularLocation>
</comment>
<feature type="compositionally biased region" description="Basic and acidic residues" evidence="10">
    <location>
        <begin position="41"/>
        <end position="50"/>
    </location>
</feature>
<dbReference type="GO" id="GO:0071630">
    <property type="term" value="P:nuclear protein quality control by the ubiquitin-proteasome system"/>
    <property type="evidence" value="ECO:0007669"/>
    <property type="project" value="UniProtKB-UniRule"/>
</dbReference>
<organism evidence="11 12">
    <name type="scientific">Polychaeton citri CBS 116435</name>
    <dbReference type="NCBI Taxonomy" id="1314669"/>
    <lineage>
        <taxon>Eukaryota</taxon>
        <taxon>Fungi</taxon>
        <taxon>Dikarya</taxon>
        <taxon>Ascomycota</taxon>
        <taxon>Pezizomycotina</taxon>
        <taxon>Dothideomycetes</taxon>
        <taxon>Dothideomycetidae</taxon>
        <taxon>Capnodiales</taxon>
        <taxon>Capnodiaceae</taxon>
        <taxon>Polychaeton</taxon>
    </lineage>
</organism>
<dbReference type="GO" id="GO:0015031">
    <property type="term" value="P:protein transport"/>
    <property type="evidence" value="ECO:0007669"/>
    <property type="project" value="UniProtKB-UniRule"/>
</dbReference>
<dbReference type="GO" id="GO:0070628">
    <property type="term" value="F:proteasome binding"/>
    <property type="evidence" value="ECO:0007669"/>
    <property type="project" value="TreeGrafter"/>
</dbReference>
<feature type="compositionally biased region" description="Polar residues" evidence="10">
    <location>
        <begin position="51"/>
        <end position="62"/>
    </location>
</feature>
<proteinExistence type="inferred from homology"/>
<evidence type="ECO:0000313" key="11">
    <source>
        <dbReference type="EMBL" id="KAF2718617.1"/>
    </source>
</evidence>
<dbReference type="GO" id="GO:0005737">
    <property type="term" value="C:cytoplasm"/>
    <property type="evidence" value="ECO:0007669"/>
    <property type="project" value="UniProtKB-SubCell"/>
</dbReference>
<name>A0A9P4UK31_9PEZI</name>
<reference evidence="11" key="1">
    <citation type="journal article" date="2020" name="Stud. Mycol.">
        <title>101 Dothideomycetes genomes: a test case for predicting lifestyles and emergence of pathogens.</title>
        <authorList>
            <person name="Haridas S."/>
            <person name="Albert R."/>
            <person name="Binder M."/>
            <person name="Bloem J."/>
            <person name="Labutti K."/>
            <person name="Salamov A."/>
            <person name="Andreopoulos B."/>
            <person name="Baker S."/>
            <person name="Barry K."/>
            <person name="Bills G."/>
            <person name="Bluhm B."/>
            <person name="Cannon C."/>
            <person name="Castanera R."/>
            <person name="Culley D."/>
            <person name="Daum C."/>
            <person name="Ezra D."/>
            <person name="Gonzalez J."/>
            <person name="Henrissat B."/>
            <person name="Kuo A."/>
            <person name="Liang C."/>
            <person name="Lipzen A."/>
            <person name="Lutzoni F."/>
            <person name="Magnuson J."/>
            <person name="Mondo S."/>
            <person name="Nolan M."/>
            <person name="Ohm R."/>
            <person name="Pangilinan J."/>
            <person name="Park H.-J."/>
            <person name="Ramirez L."/>
            <person name="Alfaro M."/>
            <person name="Sun H."/>
            <person name="Tritt A."/>
            <person name="Yoshinaga Y."/>
            <person name="Zwiers L.-H."/>
            <person name="Turgeon B."/>
            <person name="Goodwin S."/>
            <person name="Spatafora J."/>
            <person name="Crous P."/>
            <person name="Grigoriev I."/>
        </authorList>
    </citation>
    <scope>NUCLEOTIDE SEQUENCE</scope>
    <source>
        <strain evidence="11">CBS 116435</strain>
    </source>
</reference>
<dbReference type="PANTHER" id="PTHR28032:SF1">
    <property type="entry name" value="FI02826P"/>
    <property type="match status" value="1"/>
</dbReference>
<evidence type="ECO:0000256" key="7">
    <source>
        <dbReference type="ARBA" id="ARBA00023242"/>
    </source>
</evidence>
<evidence type="ECO:0000256" key="6">
    <source>
        <dbReference type="ARBA" id="ARBA00022927"/>
    </source>
</evidence>
<gene>
    <name evidence="11" type="ORF">K431DRAFT_230507</name>
</gene>
<dbReference type="PANTHER" id="PTHR28032">
    <property type="entry name" value="FI02826P"/>
    <property type="match status" value="1"/>
</dbReference>
<evidence type="ECO:0000256" key="4">
    <source>
        <dbReference type="ARBA" id="ARBA00022448"/>
    </source>
</evidence>
<dbReference type="InterPro" id="IPR013868">
    <property type="entry name" value="Cut8/Sts1_fam"/>
</dbReference>
<evidence type="ECO:0000313" key="12">
    <source>
        <dbReference type="Proteomes" id="UP000799441"/>
    </source>
</evidence>